<feature type="compositionally biased region" description="Basic and acidic residues" evidence="1">
    <location>
        <begin position="348"/>
        <end position="362"/>
    </location>
</feature>
<feature type="region of interest" description="Disordered" evidence="1">
    <location>
        <begin position="250"/>
        <end position="466"/>
    </location>
</feature>
<evidence type="ECO:0000256" key="1">
    <source>
        <dbReference type="SAM" id="MobiDB-lite"/>
    </source>
</evidence>
<feature type="compositionally biased region" description="Basic and acidic residues" evidence="1">
    <location>
        <begin position="617"/>
        <end position="626"/>
    </location>
</feature>
<feature type="compositionally biased region" description="Low complexity" evidence="1">
    <location>
        <begin position="319"/>
        <end position="331"/>
    </location>
</feature>
<feature type="compositionally biased region" description="Polar residues" evidence="1">
    <location>
        <begin position="374"/>
        <end position="385"/>
    </location>
</feature>
<feature type="region of interest" description="Disordered" evidence="1">
    <location>
        <begin position="83"/>
        <end position="151"/>
    </location>
</feature>
<feature type="region of interest" description="Disordered" evidence="1">
    <location>
        <begin position="599"/>
        <end position="647"/>
    </location>
</feature>
<dbReference type="STRING" id="307972.A0A2G8KWT9"/>
<evidence type="ECO:0000313" key="2">
    <source>
        <dbReference type="EMBL" id="PIK52477.1"/>
    </source>
</evidence>
<accession>A0A2G8KWT9</accession>
<organism evidence="2 3">
    <name type="scientific">Stichopus japonicus</name>
    <name type="common">Sea cucumber</name>
    <dbReference type="NCBI Taxonomy" id="307972"/>
    <lineage>
        <taxon>Eukaryota</taxon>
        <taxon>Metazoa</taxon>
        <taxon>Echinodermata</taxon>
        <taxon>Eleutherozoa</taxon>
        <taxon>Echinozoa</taxon>
        <taxon>Holothuroidea</taxon>
        <taxon>Aspidochirotacea</taxon>
        <taxon>Aspidochirotida</taxon>
        <taxon>Stichopodidae</taxon>
        <taxon>Apostichopus</taxon>
    </lineage>
</organism>
<feature type="non-terminal residue" evidence="2">
    <location>
        <position position="647"/>
    </location>
</feature>
<dbReference type="Gene3D" id="3.40.50.300">
    <property type="entry name" value="P-loop containing nucleotide triphosphate hydrolases"/>
    <property type="match status" value="1"/>
</dbReference>
<name>A0A2G8KWT9_STIJA</name>
<feature type="compositionally biased region" description="Polar residues" evidence="1">
    <location>
        <begin position="266"/>
        <end position="275"/>
    </location>
</feature>
<feature type="compositionally biased region" description="Basic and acidic residues" evidence="1">
    <location>
        <begin position="386"/>
        <end position="403"/>
    </location>
</feature>
<feature type="compositionally biased region" description="Polar residues" evidence="1">
    <location>
        <begin position="422"/>
        <end position="437"/>
    </location>
</feature>
<feature type="compositionally biased region" description="Basic and acidic residues" evidence="1">
    <location>
        <begin position="89"/>
        <end position="100"/>
    </location>
</feature>
<feature type="compositionally biased region" description="Low complexity" evidence="1">
    <location>
        <begin position="406"/>
        <end position="421"/>
    </location>
</feature>
<dbReference type="AlphaFoldDB" id="A0A2G8KWT9"/>
<dbReference type="Proteomes" id="UP000230750">
    <property type="component" value="Unassembled WGS sequence"/>
</dbReference>
<dbReference type="InterPro" id="IPR026302">
    <property type="entry name" value="NEDD4-bd_p2"/>
</dbReference>
<dbReference type="InterPro" id="IPR027417">
    <property type="entry name" value="P-loop_NTPase"/>
</dbReference>
<dbReference type="EMBL" id="MRZV01000327">
    <property type="protein sequence ID" value="PIK52477.1"/>
    <property type="molecule type" value="Genomic_DNA"/>
</dbReference>
<comment type="caution">
    <text evidence="2">The sequence shown here is derived from an EMBL/GenBank/DDBJ whole genome shotgun (WGS) entry which is preliminary data.</text>
</comment>
<keyword evidence="3" id="KW-1185">Reference proteome</keyword>
<proteinExistence type="predicted"/>
<evidence type="ECO:0000313" key="3">
    <source>
        <dbReference type="Proteomes" id="UP000230750"/>
    </source>
</evidence>
<gene>
    <name evidence="2" type="ORF">BSL78_10635</name>
</gene>
<dbReference type="OrthoDB" id="3231855at2759"/>
<dbReference type="PANTHER" id="PTHR13308">
    <property type="entry name" value="NEDD4-BINDING PROTEIN 2-LIKE 1"/>
    <property type="match status" value="1"/>
</dbReference>
<dbReference type="PANTHER" id="PTHR13308:SF40">
    <property type="entry name" value="NEDD4-BINDING PROTEIN 2-LIKE 1"/>
    <property type="match status" value="1"/>
</dbReference>
<reference evidence="2 3" key="1">
    <citation type="journal article" date="2017" name="PLoS Biol.">
        <title>The sea cucumber genome provides insights into morphological evolution and visceral regeneration.</title>
        <authorList>
            <person name="Zhang X."/>
            <person name="Sun L."/>
            <person name="Yuan J."/>
            <person name="Sun Y."/>
            <person name="Gao Y."/>
            <person name="Zhang L."/>
            <person name="Li S."/>
            <person name="Dai H."/>
            <person name="Hamel J.F."/>
            <person name="Liu C."/>
            <person name="Yu Y."/>
            <person name="Liu S."/>
            <person name="Lin W."/>
            <person name="Guo K."/>
            <person name="Jin S."/>
            <person name="Xu P."/>
            <person name="Storey K.B."/>
            <person name="Huan P."/>
            <person name="Zhang T."/>
            <person name="Zhou Y."/>
            <person name="Zhang J."/>
            <person name="Lin C."/>
            <person name="Li X."/>
            <person name="Xing L."/>
            <person name="Huo D."/>
            <person name="Sun M."/>
            <person name="Wang L."/>
            <person name="Mercier A."/>
            <person name="Li F."/>
            <person name="Yang H."/>
            <person name="Xiang J."/>
        </authorList>
    </citation>
    <scope>NUCLEOTIDE SEQUENCE [LARGE SCALE GENOMIC DNA]</scope>
    <source>
        <strain evidence="2">Shaxun</strain>
        <tissue evidence="2">Muscle</tissue>
    </source>
</reference>
<sequence>MEKGITPVIIDNTNTQLWEMQPYAAMALTMNYHVEVREPRTPWREKVGELARRNTHGVPYDKISRMLQRFERLDSVATLLQSTHSAGKKRTEPHHEHELGEGNANYKSPQRMTSKTKETPVSVRRVTKDQAVGKASDKQHIGHTTHTGSDKALPQTRIVKETVFAEKDDSQCTNVPLEDTQRSGSNGMDNCLSKQQDVVTSIPLASCLNDNIASFQNKVSAMKNIDEIWKSSGSDDILPVGRQQELDNADKNENEGNEKFPGQSHAAENNHTNMNHAKDKVNNTKQKNVKDTRRRKGTPAAVNPETEREDSEGNRVNRLTSSSSLHSTNTTPGNNSKHLQQGSTGNTGKDDSRLLPKKEDHLPGGPEFAKYLTASEQDNESVQVHDSSEGEKRDSLSMEKERILGSVSSSDVSVMSKISKSPSYGSTLADVSSNRPSGIQKGKVRMGDSTMEGRLGTSGPSAAYRARDGTVDDGNTSSGNTECFQSLAYLPAKFSSETDAHGVAGINVDHRSTTTTVLGNNQLQTLGSEWEGAGARPKVKRTISEPVVPVASEDPGILVNSPIRASDTQFRSLETVPRTKQRIRRAATPTARRCLAPTFSARELPTLPESLSSKGEVAGDDKDKDTCISPLLSGPSVTGVSAHMESV</sequence>
<protein>
    <submittedName>
        <fullName evidence="2">Putative NEDD4-binding protein 2 isoform X2</fullName>
    </submittedName>
</protein>
<feature type="compositionally biased region" description="Polar residues" evidence="1">
    <location>
        <begin position="332"/>
        <end position="347"/>
    </location>
</feature>